<gene>
    <name evidence="2" type="ORF">I6G38_13425</name>
</gene>
<evidence type="ECO:0000256" key="1">
    <source>
        <dbReference type="SAM" id="MobiDB-lite"/>
    </source>
</evidence>
<dbReference type="EMBL" id="CP065713">
    <property type="protein sequence ID" value="QPT07790.1"/>
    <property type="molecule type" value="Genomic_DNA"/>
</dbReference>
<dbReference type="Proteomes" id="UP000594836">
    <property type="component" value="Chromosome"/>
</dbReference>
<organism evidence="2 3">
    <name type="scientific">Sphingomonas paucimobilis</name>
    <name type="common">Pseudomonas paucimobilis</name>
    <dbReference type="NCBI Taxonomy" id="13689"/>
    <lineage>
        <taxon>Bacteria</taxon>
        <taxon>Pseudomonadati</taxon>
        <taxon>Pseudomonadota</taxon>
        <taxon>Alphaproteobacteria</taxon>
        <taxon>Sphingomonadales</taxon>
        <taxon>Sphingomonadaceae</taxon>
        <taxon>Sphingomonas</taxon>
    </lineage>
</organism>
<dbReference type="RefSeq" id="WP_197913052.1">
    <property type="nucleotide sequence ID" value="NZ_AP023323.1"/>
</dbReference>
<dbReference type="InterPro" id="IPR021327">
    <property type="entry name" value="DUF2934"/>
</dbReference>
<protein>
    <submittedName>
        <fullName evidence="2">DUF2934 domain-containing protein</fullName>
    </submittedName>
</protein>
<accession>A0A7T3A7U9</accession>
<proteinExistence type="predicted"/>
<feature type="region of interest" description="Disordered" evidence="1">
    <location>
        <begin position="1"/>
        <end position="93"/>
    </location>
</feature>
<dbReference type="AlphaFoldDB" id="A0A7T3A7U9"/>
<sequence length="93" mass="10559">MDQREEQLRQRAYDIWQAEGEPHGRDRDHWEMAERELSDTPTEEAPKVETEAKPVSTRRKSAGAKTTQTAPATIQDDGVTAKPKTRKPRASKS</sequence>
<evidence type="ECO:0000313" key="2">
    <source>
        <dbReference type="EMBL" id="QPT07790.1"/>
    </source>
</evidence>
<feature type="compositionally biased region" description="Basic and acidic residues" evidence="1">
    <location>
        <begin position="1"/>
        <end position="12"/>
    </location>
</feature>
<evidence type="ECO:0000313" key="3">
    <source>
        <dbReference type="Proteomes" id="UP000594836"/>
    </source>
</evidence>
<name>A0A7T3A7U9_SPHPI</name>
<feature type="compositionally biased region" description="Basic residues" evidence="1">
    <location>
        <begin position="83"/>
        <end position="93"/>
    </location>
</feature>
<dbReference type="GeneID" id="78529339"/>
<feature type="compositionally biased region" description="Basic and acidic residues" evidence="1">
    <location>
        <begin position="20"/>
        <end position="52"/>
    </location>
</feature>
<reference evidence="2 3" key="1">
    <citation type="submission" date="2020-12" db="EMBL/GenBank/DDBJ databases">
        <title>FDA dAtabase for Regulatory Grade micrObial Sequences (FDA-ARGOS): Supporting development and validation of Infectious Disease Dx tests.</title>
        <authorList>
            <person name="Sproer C."/>
            <person name="Gronow S."/>
            <person name="Severitt S."/>
            <person name="Schroder I."/>
            <person name="Tallon L."/>
            <person name="Sadzewicz L."/>
            <person name="Zhao X."/>
            <person name="Boylan J."/>
            <person name="Ott S."/>
            <person name="Bowen H."/>
            <person name="Vavikolanu K."/>
            <person name="Mehta A."/>
            <person name="Aluvathingal J."/>
            <person name="Nadendla S."/>
            <person name="Lowell S."/>
            <person name="Myers T."/>
            <person name="Yan Y."/>
            <person name="Sichtig H."/>
        </authorList>
    </citation>
    <scope>NUCLEOTIDE SEQUENCE [LARGE SCALE GENOMIC DNA]</scope>
    <source>
        <strain evidence="2 3">FDAARGOS_881</strain>
    </source>
</reference>
<dbReference type="Pfam" id="PF11154">
    <property type="entry name" value="DUF2934"/>
    <property type="match status" value="1"/>
</dbReference>